<evidence type="ECO:0000313" key="1">
    <source>
        <dbReference type="EMBL" id="KAK2728902.1"/>
    </source>
</evidence>
<dbReference type="AlphaFoldDB" id="A0AAD9XY01"/>
<gene>
    <name evidence="1" type="ORF">CKAH01_10730</name>
</gene>
<dbReference type="Proteomes" id="UP001281614">
    <property type="component" value="Unassembled WGS sequence"/>
</dbReference>
<organism evidence="1 2">
    <name type="scientific">Colletotrichum kahawae</name>
    <name type="common">Coffee berry disease fungus</name>
    <dbReference type="NCBI Taxonomy" id="34407"/>
    <lineage>
        <taxon>Eukaryota</taxon>
        <taxon>Fungi</taxon>
        <taxon>Dikarya</taxon>
        <taxon>Ascomycota</taxon>
        <taxon>Pezizomycotina</taxon>
        <taxon>Sordariomycetes</taxon>
        <taxon>Hypocreomycetidae</taxon>
        <taxon>Glomerellales</taxon>
        <taxon>Glomerellaceae</taxon>
        <taxon>Colletotrichum</taxon>
        <taxon>Colletotrichum gloeosporioides species complex</taxon>
    </lineage>
</organism>
<proteinExistence type="predicted"/>
<dbReference type="EMBL" id="VYYT01000875">
    <property type="protein sequence ID" value="KAK2728902.1"/>
    <property type="molecule type" value="Genomic_DNA"/>
</dbReference>
<evidence type="ECO:0000313" key="2">
    <source>
        <dbReference type="Proteomes" id="UP001281614"/>
    </source>
</evidence>
<comment type="caution">
    <text evidence="1">The sequence shown here is derived from an EMBL/GenBank/DDBJ whole genome shotgun (WGS) entry which is preliminary data.</text>
</comment>
<sequence>MRWPSRQMARSLHQLRMIRQCGCGL</sequence>
<accession>A0AAD9XY01</accession>
<reference evidence="1" key="1">
    <citation type="submission" date="2023-02" db="EMBL/GenBank/DDBJ databases">
        <title>Colletotrichum kahawae CIFC_Que2 genome sequencing and assembly.</title>
        <authorList>
            <person name="Baroncelli R."/>
        </authorList>
    </citation>
    <scope>NUCLEOTIDE SEQUENCE</scope>
    <source>
        <strain evidence="1">CIFC_Que2</strain>
    </source>
</reference>
<keyword evidence="2" id="KW-1185">Reference proteome</keyword>
<name>A0AAD9XY01_COLKA</name>
<protein>
    <submittedName>
        <fullName evidence="1">Uncharacterized protein</fullName>
    </submittedName>
</protein>